<gene>
    <name evidence="2" type="ORF">SAMN05660909_03768</name>
</gene>
<name>A0A1H4EIU1_9BACT</name>
<dbReference type="RefSeq" id="WP_089763469.1">
    <property type="nucleotide sequence ID" value="NZ_BKAT01000031.1"/>
</dbReference>
<feature type="transmembrane region" description="Helical" evidence="1">
    <location>
        <begin position="6"/>
        <end position="26"/>
    </location>
</feature>
<keyword evidence="1" id="KW-0812">Transmembrane</keyword>
<keyword evidence="1" id="KW-0472">Membrane</keyword>
<protein>
    <recommendedName>
        <fullName evidence="4">DUF4199 domain-containing protein</fullName>
    </recommendedName>
</protein>
<proteinExistence type="predicted"/>
<dbReference type="OrthoDB" id="678029at2"/>
<feature type="transmembrane region" description="Helical" evidence="1">
    <location>
        <begin position="74"/>
        <end position="92"/>
    </location>
</feature>
<evidence type="ECO:0008006" key="4">
    <source>
        <dbReference type="Google" id="ProtNLM"/>
    </source>
</evidence>
<reference evidence="3" key="1">
    <citation type="submission" date="2016-10" db="EMBL/GenBank/DDBJ databases">
        <authorList>
            <person name="Varghese N."/>
            <person name="Submissions S."/>
        </authorList>
    </citation>
    <scope>NUCLEOTIDE SEQUENCE [LARGE SCALE GENOMIC DNA]</scope>
    <source>
        <strain evidence="3">DSM 23920</strain>
    </source>
</reference>
<dbReference type="EMBL" id="FNRL01000018">
    <property type="protein sequence ID" value="SEA84797.1"/>
    <property type="molecule type" value="Genomic_DNA"/>
</dbReference>
<feature type="transmembrane region" description="Helical" evidence="1">
    <location>
        <begin position="127"/>
        <end position="155"/>
    </location>
</feature>
<accession>A0A1H4EIU1</accession>
<evidence type="ECO:0000313" key="3">
    <source>
        <dbReference type="Proteomes" id="UP000199656"/>
    </source>
</evidence>
<dbReference type="AlphaFoldDB" id="A0A1H4EIU1"/>
<dbReference type="Pfam" id="PF13858">
    <property type="entry name" value="DUF4199"/>
    <property type="match status" value="1"/>
</dbReference>
<evidence type="ECO:0000313" key="2">
    <source>
        <dbReference type="EMBL" id="SEA84797.1"/>
    </source>
</evidence>
<dbReference type="Proteomes" id="UP000199656">
    <property type="component" value="Unassembled WGS sequence"/>
</dbReference>
<keyword evidence="3" id="KW-1185">Reference proteome</keyword>
<sequence length="166" mass="18633">MNKNYVQYGMIISLIIVVLSVLFYILNLNQEKWTQWIGLAIMFVGIIITCLNYSKINEGNVTFGNVFMSGFKATLIITVVTIIFSVIMLLIFPDIQEKALEVSRIEMEKKGVPQEQIEQGINFTQKFFMVFVVVGGIVFNLFFGAIASLIGAAVAQKKPQSQHSQV</sequence>
<organism evidence="2 3">
    <name type="scientific">Chitinophaga terrae</name>
    <name type="common">ex Kim and Jung 2007</name>
    <dbReference type="NCBI Taxonomy" id="408074"/>
    <lineage>
        <taxon>Bacteria</taxon>
        <taxon>Pseudomonadati</taxon>
        <taxon>Bacteroidota</taxon>
        <taxon>Chitinophagia</taxon>
        <taxon>Chitinophagales</taxon>
        <taxon>Chitinophagaceae</taxon>
        <taxon>Chitinophaga</taxon>
    </lineage>
</organism>
<dbReference type="InterPro" id="IPR025250">
    <property type="entry name" value="DUF4199"/>
</dbReference>
<evidence type="ECO:0000256" key="1">
    <source>
        <dbReference type="SAM" id="Phobius"/>
    </source>
</evidence>
<keyword evidence="1" id="KW-1133">Transmembrane helix</keyword>
<feature type="transmembrane region" description="Helical" evidence="1">
    <location>
        <begin position="33"/>
        <end position="54"/>
    </location>
</feature>